<dbReference type="Proteomes" id="UP000317421">
    <property type="component" value="Unassembled WGS sequence"/>
</dbReference>
<dbReference type="Gene3D" id="3.30.50.10">
    <property type="entry name" value="Erythroid Transcription Factor GATA-1, subunit A"/>
    <property type="match status" value="1"/>
</dbReference>
<dbReference type="GO" id="GO:0006355">
    <property type="term" value="P:regulation of DNA-templated transcription"/>
    <property type="evidence" value="ECO:0007669"/>
    <property type="project" value="InterPro"/>
</dbReference>
<accession>A0A5C6AMI6</accession>
<keyword evidence="5" id="KW-1185">Reference proteome</keyword>
<sequence>MRCPLCEKEFDPAESKAMPFCSDRCKTIDLGRWLDEGYSMPQDADPDSDAANDWPFSLS</sequence>
<evidence type="ECO:0000256" key="2">
    <source>
        <dbReference type="ARBA" id="ARBA00022833"/>
    </source>
</evidence>
<protein>
    <submittedName>
        <fullName evidence="4">Zinc-binding protein</fullName>
    </submittedName>
</protein>
<dbReference type="GO" id="GO:0008270">
    <property type="term" value="F:zinc ion binding"/>
    <property type="evidence" value="ECO:0007669"/>
    <property type="project" value="InterPro"/>
</dbReference>
<dbReference type="RefSeq" id="WP_146442011.1">
    <property type="nucleotide sequence ID" value="NZ_SJPR01000001.1"/>
</dbReference>
<dbReference type="AlphaFoldDB" id="A0A5C6AMI6"/>
<evidence type="ECO:0000313" key="5">
    <source>
        <dbReference type="Proteomes" id="UP000317421"/>
    </source>
</evidence>
<dbReference type="InterPro" id="IPR013088">
    <property type="entry name" value="Znf_NHR/GATA"/>
</dbReference>
<dbReference type="SUPFAM" id="SSF57716">
    <property type="entry name" value="Glucocorticoid receptor-like (DNA-binding domain)"/>
    <property type="match status" value="1"/>
</dbReference>
<proteinExistence type="predicted"/>
<dbReference type="EMBL" id="SJPR01000001">
    <property type="protein sequence ID" value="TWT99383.1"/>
    <property type="molecule type" value="Genomic_DNA"/>
</dbReference>
<name>A0A5C6AMI6_9BACT</name>
<comment type="caution">
    <text evidence="4">The sequence shown here is derived from an EMBL/GenBank/DDBJ whole genome shotgun (WGS) entry which is preliminary data.</text>
</comment>
<keyword evidence="2" id="KW-0862">Zinc</keyword>
<dbReference type="PANTHER" id="PTHR36150">
    <property type="entry name" value="DNA GYRASE INHIBITOR YACG"/>
    <property type="match status" value="1"/>
</dbReference>
<feature type="region of interest" description="Disordered" evidence="3">
    <location>
        <begin position="36"/>
        <end position="59"/>
    </location>
</feature>
<evidence type="ECO:0000256" key="3">
    <source>
        <dbReference type="SAM" id="MobiDB-lite"/>
    </source>
</evidence>
<gene>
    <name evidence="4" type="ORF">Pla108_03200</name>
</gene>
<evidence type="ECO:0000313" key="4">
    <source>
        <dbReference type="EMBL" id="TWT99383.1"/>
    </source>
</evidence>
<dbReference type="InterPro" id="IPR005584">
    <property type="entry name" value="DNA_gyrase_inhibitor_YacG"/>
</dbReference>
<dbReference type="Pfam" id="PF03884">
    <property type="entry name" value="YacG"/>
    <property type="match status" value="1"/>
</dbReference>
<organism evidence="4 5">
    <name type="scientific">Botrimarina colliarenosi</name>
    <dbReference type="NCBI Taxonomy" id="2528001"/>
    <lineage>
        <taxon>Bacteria</taxon>
        <taxon>Pseudomonadati</taxon>
        <taxon>Planctomycetota</taxon>
        <taxon>Planctomycetia</taxon>
        <taxon>Pirellulales</taxon>
        <taxon>Lacipirellulaceae</taxon>
        <taxon>Botrimarina</taxon>
    </lineage>
</organism>
<evidence type="ECO:0000256" key="1">
    <source>
        <dbReference type="ARBA" id="ARBA00022723"/>
    </source>
</evidence>
<dbReference type="OrthoDB" id="9809663at2"/>
<keyword evidence="1" id="KW-0479">Metal-binding</keyword>
<dbReference type="PANTHER" id="PTHR36150:SF1">
    <property type="entry name" value="DNA GYRASE INHIBITOR YACG"/>
    <property type="match status" value="1"/>
</dbReference>
<reference evidence="4 5" key="1">
    <citation type="submission" date="2019-02" db="EMBL/GenBank/DDBJ databases">
        <title>Deep-cultivation of Planctomycetes and their phenomic and genomic characterization uncovers novel biology.</title>
        <authorList>
            <person name="Wiegand S."/>
            <person name="Jogler M."/>
            <person name="Boedeker C."/>
            <person name="Pinto D."/>
            <person name="Vollmers J."/>
            <person name="Rivas-Marin E."/>
            <person name="Kohn T."/>
            <person name="Peeters S.H."/>
            <person name="Heuer A."/>
            <person name="Rast P."/>
            <person name="Oberbeckmann S."/>
            <person name="Bunk B."/>
            <person name="Jeske O."/>
            <person name="Meyerdierks A."/>
            <person name="Storesund J.E."/>
            <person name="Kallscheuer N."/>
            <person name="Luecker S."/>
            <person name="Lage O.M."/>
            <person name="Pohl T."/>
            <person name="Merkel B.J."/>
            <person name="Hornburger P."/>
            <person name="Mueller R.-W."/>
            <person name="Bruemmer F."/>
            <person name="Labrenz M."/>
            <person name="Spormann A.M."/>
            <person name="Op Den Camp H."/>
            <person name="Overmann J."/>
            <person name="Amann R."/>
            <person name="Jetten M.S.M."/>
            <person name="Mascher T."/>
            <person name="Medema M.H."/>
            <person name="Devos D.P."/>
            <person name="Kaster A.-K."/>
            <person name="Ovreas L."/>
            <person name="Rohde M."/>
            <person name="Galperin M.Y."/>
            <person name="Jogler C."/>
        </authorList>
    </citation>
    <scope>NUCLEOTIDE SEQUENCE [LARGE SCALE GENOMIC DNA]</scope>
    <source>
        <strain evidence="4 5">Pla108</strain>
    </source>
</reference>